<dbReference type="Gene3D" id="3.30.450.20">
    <property type="entry name" value="PAS domain"/>
    <property type="match status" value="1"/>
</dbReference>
<dbReference type="InterPro" id="IPR004358">
    <property type="entry name" value="Sig_transdc_His_kin-like_C"/>
</dbReference>
<dbReference type="InterPro" id="IPR011006">
    <property type="entry name" value="CheY-like_superfamily"/>
</dbReference>
<dbReference type="InterPro" id="IPR005467">
    <property type="entry name" value="His_kinase_dom"/>
</dbReference>
<name>A0ABY4WYF6_9GAMM</name>
<dbReference type="CDD" id="cd16922">
    <property type="entry name" value="HATPase_EvgS-ArcB-TorS-like"/>
    <property type="match status" value="1"/>
</dbReference>
<feature type="modified residue" description="4-aspartylphosphate" evidence="6">
    <location>
        <position position="624"/>
    </location>
</feature>
<dbReference type="CDD" id="cd00082">
    <property type="entry name" value="HisKA"/>
    <property type="match status" value="1"/>
</dbReference>
<dbReference type="PANTHER" id="PTHR43047:SF64">
    <property type="entry name" value="HISTIDINE KINASE CONTAINING CHEY-HOMOLOGOUS RECEIVER DOMAIN AND PAS DOMAIN-RELATED"/>
    <property type="match status" value="1"/>
</dbReference>
<dbReference type="SUPFAM" id="SSF55874">
    <property type="entry name" value="ATPase domain of HSP90 chaperone/DNA topoisomerase II/histidine kinase"/>
    <property type="match status" value="1"/>
</dbReference>
<evidence type="ECO:0000313" key="11">
    <source>
        <dbReference type="EMBL" id="USH04016.1"/>
    </source>
</evidence>
<reference evidence="11" key="1">
    <citation type="submission" date="2021-08" db="EMBL/GenBank/DDBJ databases">
        <authorList>
            <person name="Sakaguchi M."/>
            <person name="Kikuchi T."/>
            <person name="Urbanczyk H."/>
        </authorList>
    </citation>
    <scope>NUCLEOTIDE SEQUENCE</scope>
    <source>
        <strain evidence="11">020920N</strain>
    </source>
</reference>
<dbReference type="Pfam" id="PF00072">
    <property type="entry name" value="Response_reg"/>
    <property type="match status" value="1"/>
</dbReference>
<dbReference type="Gene3D" id="3.30.565.10">
    <property type="entry name" value="Histidine kinase-like ATPase, C-terminal domain"/>
    <property type="match status" value="1"/>
</dbReference>
<evidence type="ECO:0000256" key="3">
    <source>
        <dbReference type="ARBA" id="ARBA00022553"/>
    </source>
</evidence>
<dbReference type="CDD" id="cd00130">
    <property type="entry name" value="PAS"/>
    <property type="match status" value="1"/>
</dbReference>
<dbReference type="InterPro" id="IPR003594">
    <property type="entry name" value="HATPase_dom"/>
</dbReference>
<evidence type="ECO:0000256" key="6">
    <source>
        <dbReference type="PROSITE-ProRule" id="PRU00169"/>
    </source>
</evidence>
<dbReference type="InterPro" id="IPR001789">
    <property type="entry name" value="Sig_transdc_resp-reg_receiver"/>
</dbReference>
<feature type="domain" description="Response regulatory" evidence="9">
    <location>
        <begin position="573"/>
        <end position="689"/>
    </location>
</feature>
<keyword evidence="3 6" id="KW-0597">Phosphoprotein</keyword>
<dbReference type="CDD" id="cd17546">
    <property type="entry name" value="REC_hyHK_CKI1_RcsC-like"/>
    <property type="match status" value="1"/>
</dbReference>
<dbReference type="EC" id="2.7.13.3" evidence="2"/>
<organism evidence="11 12">
    <name type="scientific">Grimontia kaedaensis</name>
    <dbReference type="NCBI Taxonomy" id="2872157"/>
    <lineage>
        <taxon>Bacteria</taxon>
        <taxon>Pseudomonadati</taxon>
        <taxon>Pseudomonadota</taxon>
        <taxon>Gammaproteobacteria</taxon>
        <taxon>Vibrionales</taxon>
        <taxon>Vibrionaceae</taxon>
        <taxon>Grimontia</taxon>
    </lineage>
</organism>
<evidence type="ECO:0000256" key="1">
    <source>
        <dbReference type="ARBA" id="ARBA00000085"/>
    </source>
</evidence>
<dbReference type="SMART" id="SM00448">
    <property type="entry name" value="REC"/>
    <property type="match status" value="1"/>
</dbReference>
<dbReference type="Pfam" id="PF02518">
    <property type="entry name" value="HATPase_c"/>
    <property type="match status" value="1"/>
</dbReference>
<evidence type="ECO:0000259" key="8">
    <source>
        <dbReference type="PROSITE" id="PS50109"/>
    </source>
</evidence>
<evidence type="ECO:0000256" key="4">
    <source>
        <dbReference type="ARBA" id="ARBA00022679"/>
    </source>
</evidence>
<evidence type="ECO:0000259" key="9">
    <source>
        <dbReference type="PROSITE" id="PS50110"/>
    </source>
</evidence>
<evidence type="ECO:0000259" key="10">
    <source>
        <dbReference type="PROSITE" id="PS50113"/>
    </source>
</evidence>
<evidence type="ECO:0000256" key="7">
    <source>
        <dbReference type="SAM" id="Coils"/>
    </source>
</evidence>
<dbReference type="PANTHER" id="PTHR43047">
    <property type="entry name" value="TWO-COMPONENT HISTIDINE PROTEIN KINASE"/>
    <property type="match status" value="1"/>
</dbReference>
<feature type="domain" description="PAC" evidence="10">
    <location>
        <begin position="265"/>
        <end position="318"/>
    </location>
</feature>
<gene>
    <name evidence="11" type="ORF">K6Q96_08530</name>
</gene>
<dbReference type="InterPro" id="IPR036097">
    <property type="entry name" value="HisK_dim/P_sf"/>
</dbReference>
<proteinExistence type="predicted"/>
<dbReference type="SMART" id="SM00387">
    <property type="entry name" value="HATPase_c"/>
    <property type="match status" value="1"/>
</dbReference>
<dbReference type="Pfam" id="PF00512">
    <property type="entry name" value="HisKA"/>
    <property type="match status" value="1"/>
</dbReference>
<dbReference type="Proteomes" id="UP001056255">
    <property type="component" value="Chromosome I"/>
</dbReference>
<dbReference type="PROSITE" id="PS50110">
    <property type="entry name" value="RESPONSE_REGULATORY"/>
    <property type="match status" value="1"/>
</dbReference>
<sequence>MTGAISEKLQETLFELNRVEERERKFKEENSAILSAISAMSGASNKIEVFNTLLKVIERYVSFDNALVLTRNKETEDSYSCLVSTSHNVENFLWKDGGTFSRCVNGQTVVLYAPDRVKEFSLLHNEDFDSCRSAIITGMTVNASESILILFASEKGRFDTKAQQVIERFRPLIERTIIDIDYRERLQCLVSVKTQELTASRQRFRDFAKTAGDWFWEINNNLQFTYLSSPSNELYSAEPQAIMNQLNRQPDVKHKLLDLIQLKQPFSEVEWKVYHEGKEQWISLSGRPYYDKRGNCMGFRGTAKDITARKQRVHELQQARQQAESANAAKSQFLAMMSHEIRTPLNAVMGLLDTLQQSPLDNEQAVWVSQMDKSAQLLLTIINDVLDLSRIESERFSLHPESMNPRDSVTVVFSQLNEVSSKKDIQMEMDIADDVPDNIYQDGNRFTQILLNLVGNAVKFTEHGKVKVSMRVLNGRLKLSVQDTGIGINAERKKDVFQPFTQADGSITRQYGGTGLGLSICKKLVSMMNGSIDFESELGVGTTFYIDIPLIEPSPTEPVKKDNTDNSDLHSLNILVAEDSKANQMVVKLMLEKAGHHVVVANNGKETVDLVHDGRVQFDMILMDMSMPVLCGVEATKQLRAEGYTLPIIALTANAMNEDKERCMEAGMDDFVTKPIRAVVLKQALRRHVKVGAQIN</sequence>
<dbReference type="InterPro" id="IPR000700">
    <property type="entry name" value="PAS-assoc_C"/>
</dbReference>
<dbReference type="NCBIfam" id="TIGR00229">
    <property type="entry name" value="sensory_box"/>
    <property type="match status" value="1"/>
</dbReference>
<dbReference type="RefSeq" id="WP_251879517.1">
    <property type="nucleotide sequence ID" value="NZ_CP082275.1"/>
</dbReference>
<dbReference type="Gene3D" id="1.10.287.130">
    <property type="match status" value="1"/>
</dbReference>
<protein>
    <recommendedName>
        <fullName evidence="2">histidine kinase</fullName>
        <ecNumber evidence="2">2.7.13.3</ecNumber>
    </recommendedName>
</protein>
<dbReference type="InterPro" id="IPR035965">
    <property type="entry name" value="PAS-like_dom_sf"/>
</dbReference>
<dbReference type="SUPFAM" id="SSF47384">
    <property type="entry name" value="Homodimeric domain of signal transducing histidine kinase"/>
    <property type="match status" value="1"/>
</dbReference>
<dbReference type="InterPro" id="IPR003661">
    <property type="entry name" value="HisK_dim/P_dom"/>
</dbReference>
<dbReference type="EMBL" id="CP082275">
    <property type="protein sequence ID" value="USH04016.1"/>
    <property type="molecule type" value="Genomic_DNA"/>
</dbReference>
<dbReference type="SMART" id="SM00388">
    <property type="entry name" value="HisKA"/>
    <property type="match status" value="1"/>
</dbReference>
<feature type="domain" description="Histidine kinase" evidence="8">
    <location>
        <begin position="336"/>
        <end position="552"/>
    </location>
</feature>
<dbReference type="Gene3D" id="3.40.50.2300">
    <property type="match status" value="1"/>
</dbReference>
<feature type="coiled-coil region" evidence="7">
    <location>
        <begin position="306"/>
        <end position="336"/>
    </location>
</feature>
<dbReference type="SUPFAM" id="SSF55785">
    <property type="entry name" value="PYP-like sensor domain (PAS domain)"/>
    <property type="match status" value="1"/>
</dbReference>
<comment type="catalytic activity">
    <reaction evidence="1">
        <text>ATP + protein L-histidine = ADP + protein N-phospho-L-histidine.</text>
        <dbReference type="EC" id="2.7.13.3"/>
    </reaction>
</comment>
<dbReference type="PROSITE" id="PS50109">
    <property type="entry name" value="HIS_KIN"/>
    <property type="match status" value="1"/>
</dbReference>
<evidence type="ECO:0000256" key="2">
    <source>
        <dbReference type="ARBA" id="ARBA00012438"/>
    </source>
</evidence>
<dbReference type="InterPro" id="IPR000014">
    <property type="entry name" value="PAS"/>
</dbReference>
<dbReference type="PRINTS" id="PR00344">
    <property type="entry name" value="BCTRLSENSOR"/>
</dbReference>
<evidence type="ECO:0000256" key="5">
    <source>
        <dbReference type="ARBA" id="ARBA00022777"/>
    </source>
</evidence>
<dbReference type="InterPro" id="IPR036890">
    <property type="entry name" value="HATPase_C_sf"/>
</dbReference>
<dbReference type="SUPFAM" id="SSF52172">
    <property type="entry name" value="CheY-like"/>
    <property type="match status" value="1"/>
</dbReference>
<keyword evidence="5" id="KW-0418">Kinase</keyword>
<dbReference type="PROSITE" id="PS50113">
    <property type="entry name" value="PAC"/>
    <property type="match status" value="1"/>
</dbReference>
<keyword evidence="7" id="KW-0175">Coiled coil</keyword>
<evidence type="ECO:0000313" key="12">
    <source>
        <dbReference type="Proteomes" id="UP001056255"/>
    </source>
</evidence>
<accession>A0ABY4WYF6</accession>
<keyword evidence="12" id="KW-1185">Reference proteome</keyword>
<keyword evidence="4" id="KW-0808">Transferase</keyword>